<dbReference type="NCBIfam" id="TIGR02799">
    <property type="entry name" value="thio_ybgC"/>
    <property type="match status" value="1"/>
</dbReference>
<dbReference type="PANTHER" id="PTHR31793">
    <property type="entry name" value="4-HYDROXYBENZOYL-COA THIOESTERASE FAMILY MEMBER"/>
    <property type="match status" value="1"/>
</dbReference>
<accession>A0A6L6YPD5</accession>
<dbReference type="Proteomes" id="UP000472580">
    <property type="component" value="Unassembled WGS sequence"/>
</dbReference>
<dbReference type="GO" id="GO:0047617">
    <property type="term" value="F:fatty acyl-CoA hydrolase activity"/>
    <property type="evidence" value="ECO:0007669"/>
    <property type="project" value="TreeGrafter"/>
</dbReference>
<dbReference type="Gene3D" id="3.10.129.10">
    <property type="entry name" value="Hotdog Thioesterase"/>
    <property type="match status" value="1"/>
</dbReference>
<dbReference type="SUPFAM" id="SSF54637">
    <property type="entry name" value="Thioesterase/thiol ester dehydrase-isomerase"/>
    <property type="match status" value="1"/>
</dbReference>
<dbReference type="OrthoDB" id="9808429at2"/>
<reference evidence="3 4" key="1">
    <citation type="submission" date="2019-12" db="EMBL/GenBank/DDBJ databases">
        <title>Microbes associate with the intestines of laboratory mice.</title>
        <authorList>
            <person name="Navarre W."/>
            <person name="Wong E."/>
        </authorList>
    </citation>
    <scope>NUCLEOTIDE SEQUENCE [LARGE SCALE GENOMIC DNA]</scope>
    <source>
        <strain evidence="3 4">NM82_D38</strain>
    </source>
</reference>
<comment type="caution">
    <text evidence="3">The sequence shown here is derived from an EMBL/GenBank/DDBJ whole genome shotgun (WGS) entry which is preliminary data.</text>
</comment>
<dbReference type="RefSeq" id="WP_160335814.1">
    <property type="nucleotide sequence ID" value="NZ_CALPCR010000025.1"/>
</dbReference>
<evidence type="ECO:0000256" key="2">
    <source>
        <dbReference type="ARBA" id="ARBA00022801"/>
    </source>
</evidence>
<evidence type="ECO:0000256" key="1">
    <source>
        <dbReference type="ARBA" id="ARBA00005953"/>
    </source>
</evidence>
<sequence length="138" mass="16257">MTEAYFDLPVRVYYEDTDCARVVYYANYLKFMERARTEWLRALGWSQEELYQRHRIVFVVAEAKVRYIRPAHLDDELIVRARISDCRRASFCFTQEILRAGEKLASGEIRCGVLNADTFRPTAMPEEMSAKFKELLIS</sequence>
<dbReference type="FunFam" id="3.10.129.10:FF:000004">
    <property type="entry name" value="Tol-pal system-associated acyl-CoA thioesterase"/>
    <property type="match status" value="1"/>
</dbReference>
<organism evidence="3 4">
    <name type="scientific">Parasutterella muris</name>
    <dbReference type="NCBI Taxonomy" id="2565572"/>
    <lineage>
        <taxon>Bacteria</taxon>
        <taxon>Pseudomonadati</taxon>
        <taxon>Pseudomonadota</taxon>
        <taxon>Betaproteobacteria</taxon>
        <taxon>Burkholderiales</taxon>
        <taxon>Sutterellaceae</taxon>
        <taxon>Parasutterella</taxon>
    </lineage>
</organism>
<comment type="similarity">
    <text evidence="1">Belongs to the 4-hydroxybenzoyl-CoA thioesterase family.</text>
</comment>
<gene>
    <name evidence="3" type="primary">ybgC</name>
    <name evidence="3" type="ORF">E5987_09300</name>
</gene>
<keyword evidence="2" id="KW-0378">Hydrolase</keyword>
<dbReference type="NCBIfam" id="TIGR00051">
    <property type="entry name" value="YbgC/FadM family acyl-CoA thioesterase"/>
    <property type="match status" value="1"/>
</dbReference>
<dbReference type="EMBL" id="WSRP01000029">
    <property type="protein sequence ID" value="MVX57391.1"/>
    <property type="molecule type" value="Genomic_DNA"/>
</dbReference>
<dbReference type="InterPro" id="IPR014166">
    <property type="entry name" value="Tol-Pal_acyl-CoA_thioesterase"/>
</dbReference>
<dbReference type="PIRSF" id="PIRSF003230">
    <property type="entry name" value="YbgC"/>
    <property type="match status" value="1"/>
</dbReference>
<dbReference type="CDD" id="cd00586">
    <property type="entry name" value="4HBT"/>
    <property type="match status" value="1"/>
</dbReference>
<keyword evidence="4" id="KW-1185">Reference proteome</keyword>
<dbReference type="PANTHER" id="PTHR31793:SF37">
    <property type="entry name" value="ACYL-COA THIOESTER HYDROLASE YBGC"/>
    <property type="match status" value="1"/>
</dbReference>
<dbReference type="Pfam" id="PF13279">
    <property type="entry name" value="4HBT_2"/>
    <property type="match status" value="1"/>
</dbReference>
<dbReference type="InterPro" id="IPR029069">
    <property type="entry name" value="HotDog_dom_sf"/>
</dbReference>
<proteinExistence type="inferred from homology"/>
<evidence type="ECO:0000313" key="3">
    <source>
        <dbReference type="EMBL" id="MVX57391.1"/>
    </source>
</evidence>
<dbReference type="InterPro" id="IPR050563">
    <property type="entry name" value="4-hydroxybenzoyl-CoA_TE"/>
</dbReference>
<dbReference type="InterPro" id="IPR006684">
    <property type="entry name" value="YbgC/YbaW"/>
</dbReference>
<dbReference type="AlphaFoldDB" id="A0A6L6YPD5"/>
<protein>
    <submittedName>
        <fullName evidence="3">Tol-pal system-associated acyl-CoA thioesterase</fullName>
    </submittedName>
</protein>
<evidence type="ECO:0000313" key="4">
    <source>
        <dbReference type="Proteomes" id="UP000472580"/>
    </source>
</evidence>
<name>A0A6L6YPD5_9BURK</name>